<gene>
    <name evidence="1" type="ORF">F7D20_07790</name>
</gene>
<dbReference type="InterPro" id="IPR032675">
    <property type="entry name" value="LRR_dom_sf"/>
</dbReference>
<dbReference type="SUPFAM" id="SSF52058">
    <property type="entry name" value="L domain-like"/>
    <property type="match status" value="1"/>
</dbReference>
<evidence type="ECO:0000313" key="1">
    <source>
        <dbReference type="EMBL" id="MQP11857.1"/>
    </source>
</evidence>
<evidence type="ECO:0000313" key="2">
    <source>
        <dbReference type="Proteomes" id="UP000384372"/>
    </source>
</evidence>
<keyword evidence="2" id="KW-1185">Reference proteome</keyword>
<accession>A0A6A7WBJ6</accession>
<organism evidence="1 2">
    <name type="scientific">Segatella copri</name>
    <dbReference type="NCBI Taxonomy" id="165179"/>
    <lineage>
        <taxon>Bacteria</taxon>
        <taxon>Pseudomonadati</taxon>
        <taxon>Bacteroidota</taxon>
        <taxon>Bacteroidia</taxon>
        <taxon>Bacteroidales</taxon>
        <taxon>Prevotellaceae</taxon>
        <taxon>Segatella</taxon>
    </lineage>
</organism>
<name>A0A6A7WBJ6_9BACT</name>
<sequence length="255" mass="28840">MAQITINIQTLDWTMGETVGLHLMLKKGSKARIAWGDGKVQVVTGKQKPASEKLAWVEAGHSYPEKGMYYTITICSEEEDAIIGFDGCGMFEVKTFDVILTECPNLRILGYSGYGEEKLDVSKNPLLEFIDFHEIRNEKLDFSANPLLEELHIDGAKDLVSLNLSKNDKLRRLDIFMCHNLQHLALSNQSQLNEVDFALTQLRPKDLEYLEKTLKRNSPYKIRGGSFGDDKIIEVSNGEIVGEDEGKLDSTYRYN</sequence>
<reference evidence="1 2" key="1">
    <citation type="submission" date="2019-09" db="EMBL/GenBank/DDBJ databases">
        <title>Distinct polysaccharide growth profiles of human intestinal Prevotella copri isolates.</title>
        <authorList>
            <person name="Fehlner-Peach H."/>
            <person name="Magnabosco C."/>
            <person name="Raghavan V."/>
            <person name="Scher J.U."/>
            <person name="Tett A."/>
            <person name="Cox L.M."/>
            <person name="Gottsegen C."/>
            <person name="Watters A."/>
            <person name="Wiltshire- Gordon J.D."/>
            <person name="Segata N."/>
            <person name="Bonneau R."/>
            <person name="Littman D.R."/>
        </authorList>
    </citation>
    <scope>NUCLEOTIDE SEQUENCE [LARGE SCALE GENOMIC DNA]</scope>
    <source>
        <strain evidence="2">iAQ1173</strain>
    </source>
</reference>
<dbReference type="EMBL" id="VZAD01000061">
    <property type="protein sequence ID" value="MQP11857.1"/>
    <property type="molecule type" value="Genomic_DNA"/>
</dbReference>
<dbReference type="Proteomes" id="UP000384372">
    <property type="component" value="Unassembled WGS sequence"/>
</dbReference>
<dbReference type="OrthoDB" id="1059339at2"/>
<proteinExistence type="predicted"/>
<evidence type="ECO:0008006" key="3">
    <source>
        <dbReference type="Google" id="ProtNLM"/>
    </source>
</evidence>
<comment type="caution">
    <text evidence="1">The sequence shown here is derived from an EMBL/GenBank/DDBJ whole genome shotgun (WGS) entry which is preliminary data.</text>
</comment>
<protein>
    <recommendedName>
        <fullName evidence="3">Leucine-rich repeat domain-containing protein</fullName>
    </recommendedName>
</protein>
<dbReference type="AlphaFoldDB" id="A0A6A7WBJ6"/>
<dbReference type="Gene3D" id="3.80.10.10">
    <property type="entry name" value="Ribonuclease Inhibitor"/>
    <property type="match status" value="1"/>
</dbReference>
<dbReference type="RefSeq" id="WP_158463534.1">
    <property type="nucleotide sequence ID" value="NZ_VZAD01000061.1"/>
</dbReference>